<name>A0A077W9R0_9FUNG</name>
<dbReference type="EMBL" id="LK023313">
    <property type="protein sequence ID" value="CDS02838.1"/>
    <property type="molecule type" value="Genomic_DNA"/>
</dbReference>
<dbReference type="GO" id="GO:0010737">
    <property type="term" value="P:protein kinase A signaling"/>
    <property type="evidence" value="ECO:0007669"/>
    <property type="project" value="TreeGrafter"/>
</dbReference>
<dbReference type="OrthoDB" id="276323at2759"/>
<evidence type="ECO:0008006" key="5">
    <source>
        <dbReference type="Google" id="ProtNLM"/>
    </source>
</evidence>
<dbReference type="PANTHER" id="PTHR12832">
    <property type="entry name" value="TESTIS-SPECIFIC PROTEIN PBS13 T-COMPLEX 11"/>
    <property type="match status" value="1"/>
</dbReference>
<evidence type="ECO:0000256" key="2">
    <source>
        <dbReference type="SAM" id="Coils"/>
    </source>
</evidence>
<organism evidence="4">
    <name type="scientific">Lichtheimia ramosa</name>
    <dbReference type="NCBI Taxonomy" id="688394"/>
    <lineage>
        <taxon>Eukaryota</taxon>
        <taxon>Fungi</taxon>
        <taxon>Fungi incertae sedis</taxon>
        <taxon>Mucoromycota</taxon>
        <taxon>Mucoromycotina</taxon>
        <taxon>Mucoromycetes</taxon>
        <taxon>Mucorales</taxon>
        <taxon>Lichtheimiaceae</taxon>
        <taxon>Lichtheimia</taxon>
    </lineage>
</organism>
<dbReference type="Pfam" id="PF05794">
    <property type="entry name" value="Tcp11"/>
    <property type="match status" value="1"/>
</dbReference>
<dbReference type="PANTHER" id="PTHR12832:SF11">
    <property type="entry name" value="LD23868P"/>
    <property type="match status" value="1"/>
</dbReference>
<feature type="compositionally biased region" description="Low complexity" evidence="3">
    <location>
        <begin position="448"/>
        <end position="461"/>
    </location>
</feature>
<keyword evidence="2" id="KW-0175">Coiled coil</keyword>
<comment type="similarity">
    <text evidence="1">Belongs to the TCP11 family.</text>
</comment>
<evidence type="ECO:0000256" key="1">
    <source>
        <dbReference type="ARBA" id="ARBA00010954"/>
    </source>
</evidence>
<feature type="coiled-coil region" evidence="2">
    <location>
        <begin position="38"/>
        <end position="80"/>
    </location>
</feature>
<feature type="compositionally biased region" description="Low complexity" evidence="3">
    <location>
        <begin position="477"/>
        <end position="486"/>
    </location>
</feature>
<feature type="region of interest" description="Disordered" evidence="3">
    <location>
        <begin position="222"/>
        <end position="243"/>
    </location>
</feature>
<feature type="region of interest" description="Disordered" evidence="3">
    <location>
        <begin position="149"/>
        <end position="189"/>
    </location>
</feature>
<dbReference type="AlphaFoldDB" id="A0A077W9R0"/>
<evidence type="ECO:0000313" key="4">
    <source>
        <dbReference type="EMBL" id="CDS02838.1"/>
    </source>
</evidence>
<feature type="region of interest" description="Disordered" evidence="3">
    <location>
        <begin position="447"/>
        <end position="490"/>
    </location>
</feature>
<dbReference type="InterPro" id="IPR008862">
    <property type="entry name" value="Tcp11"/>
</dbReference>
<reference evidence="4" key="1">
    <citation type="journal article" date="2014" name="Genome Announc.">
        <title>De novo whole-genome sequence and genome annotation of Lichtheimia ramosa.</title>
        <authorList>
            <person name="Linde J."/>
            <person name="Schwartze V."/>
            <person name="Binder U."/>
            <person name="Lass-Florl C."/>
            <person name="Voigt K."/>
            <person name="Horn F."/>
        </authorList>
    </citation>
    <scope>NUCLEOTIDE SEQUENCE</scope>
    <source>
        <strain evidence="4">JMRC FSU:6197</strain>
    </source>
</reference>
<accession>A0A077W9R0</accession>
<protein>
    <recommendedName>
        <fullName evidence="5">T-complex protein 11-like protein 1</fullName>
    </recommendedName>
</protein>
<gene>
    <name evidence="4" type="ORF">LRAMOSA00241</name>
</gene>
<sequence length="915" mass="104281">MEKTGSGFYIIDAFSLRQASKKPFHLEKRFLNSGENDMATTTTSLEEAEIKREALLQERREKLSRKFLEVQQVVKQAQARKESQRRVFQQSLQLAELKRKTHIEQRRAASKELVERAKVIARQNSLRFEAEQARQRRALQDRLERSEARRLHMLSQPKSRILVTGTTPIASSHSRKKKKKPSSATSSSTTRCIIGVVTESDNGDGATLSRNVKAAVDKKATCDQHASSSSSKHQSMIGTTKKKKNDTWKNVRNVFYNLSLPWSTQASTWIPFNELVVLLRNRRVIQVIGKLLRMLLNETDKDKSRKWSRVLLSAYMMTICPCEVFQDMHAPQEQQLLAQAKQFLRQFELVLESNPEATPGSAARSHFEESWNAYYALFEAWKAKDMKQLVANMSSYCIELIRLKETLGQDDITVRQQLDDQIQQTKDRIRHVGGPSALEQLAETENAITSSTEQQQQQQPISVPPSPTPRPERLDSQQEQQQQQQQPMADDELKQMLSGYTHEGGISNHQLAHEIIIEPEFKLQKQSSALEDHIRKIATRAFFDRVAEDIKNGHSEESLPMLMDDVKQRLLNLLRQGTSVYNQVDEGIDIALITQEAKQNTFDLDRTLQYVVHIMSQICAPVRDEAIRAIGEMDDPVQRLRAILETLDEMALDLSNFRLRSLRPHLIPIAVEYERSKFAESLSNNTVGLARTRAWLQQAVRRMNEVATQRNPEGVPTPTPTLRADAVFEDAFITLLTSPQIIDATTCPETLAMDVDRMRVYQNEIQSITIVAALVMLAKNFGHTGDLNELTKKLFIMLQDPSTTIDNLASEIERTVQVSPERKPMIRAMVDKTVSHSDTVYSLLMRRVGSVIRGQLQSGKFATREVLLSYGLEYVRKPLESLSTRVAILGRHHRQVYATWYDDIIADEIKAISSS</sequence>
<proteinExistence type="inferred from homology"/>
<evidence type="ECO:0000256" key="3">
    <source>
        <dbReference type="SAM" id="MobiDB-lite"/>
    </source>
</evidence>